<keyword evidence="3" id="KW-0175">Coiled coil</keyword>
<feature type="coiled-coil region" evidence="3">
    <location>
        <begin position="396"/>
        <end position="488"/>
    </location>
</feature>
<comment type="caution">
    <text evidence="4">The sequence shown here is derived from an EMBL/GenBank/DDBJ whole genome shotgun (WGS) entry which is preliminary data.</text>
</comment>
<sequence>MTLVSCDWKQLVSEGDLPCARLGHSIELVGEILYLFGGSRLLENGKCVEFYNDLYEVSVSNSRFLWKKLSSTTRLPPSRDSHRTCFFDKCLYLFGGKNEFVSDKCLSGVYRFDLTSFCWSDLKTCGPSPTAVGFSLSLVSKKAFVFGGITDGAATNDLFVFSLDSNEWLPIKCGGYPPSPRCDHTCEVIDEIIYLFGGAGSDNHFYNDLHCLNTATLTWYQATPRGLPPFARAGHTFVAHRDKDIYIFGGYNHKSNDTTLGLYKMSIGNQKWKRPLMAGCAPDGTHGHCAFILHSTMYIVGGIGPQGELGMESIYALRLINPSLRKPVLEHLLNDLCKEKNSLLCWMETKKPNVSYDINRHDHELDGCVSKLINNSLLCELDNENPATFEVQQSLLRAAQAELASARQSFENDRADIVRILENERSEVTSLIRRHQKQNEDWWNSRIGENDMERDKLRKAWEDVEKERKILLEEREELENKAKKVALLFHQVGDI</sequence>
<dbReference type="SUPFAM" id="SSF117281">
    <property type="entry name" value="Kelch motif"/>
    <property type="match status" value="2"/>
</dbReference>
<evidence type="ECO:0000313" key="4">
    <source>
        <dbReference type="EMBL" id="CAK8689457.1"/>
    </source>
</evidence>
<evidence type="ECO:0000256" key="2">
    <source>
        <dbReference type="ARBA" id="ARBA00022737"/>
    </source>
</evidence>
<reference evidence="4 5" key="1">
    <citation type="submission" date="2024-02" db="EMBL/GenBank/DDBJ databases">
        <authorList>
            <person name="Daric V."/>
            <person name="Darras S."/>
        </authorList>
    </citation>
    <scope>NUCLEOTIDE SEQUENCE [LARGE SCALE GENOMIC DNA]</scope>
</reference>
<gene>
    <name evidence="4" type="ORF">CVLEPA_LOCUS21460</name>
</gene>
<dbReference type="InterPro" id="IPR015915">
    <property type="entry name" value="Kelch-typ_b-propeller"/>
</dbReference>
<keyword evidence="5" id="KW-1185">Reference proteome</keyword>
<accession>A0ABP0GDJ4</accession>
<evidence type="ECO:0000256" key="3">
    <source>
        <dbReference type="SAM" id="Coils"/>
    </source>
</evidence>
<dbReference type="PANTHER" id="PTHR46093:SF17">
    <property type="entry name" value="ZMP:0000001301"/>
    <property type="match status" value="1"/>
</dbReference>
<dbReference type="Gene3D" id="2.120.10.80">
    <property type="entry name" value="Kelch-type beta propeller"/>
    <property type="match status" value="2"/>
</dbReference>
<proteinExistence type="predicted"/>
<keyword evidence="1" id="KW-0880">Kelch repeat</keyword>
<dbReference type="PANTHER" id="PTHR46093">
    <property type="entry name" value="ACYL-COA-BINDING DOMAIN-CONTAINING PROTEIN 5"/>
    <property type="match status" value="1"/>
</dbReference>
<organism evidence="4 5">
    <name type="scientific">Clavelina lepadiformis</name>
    <name type="common">Light-bulb sea squirt</name>
    <name type="synonym">Ascidia lepadiformis</name>
    <dbReference type="NCBI Taxonomy" id="159417"/>
    <lineage>
        <taxon>Eukaryota</taxon>
        <taxon>Metazoa</taxon>
        <taxon>Chordata</taxon>
        <taxon>Tunicata</taxon>
        <taxon>Ascidiacea</taxon>
        <taxon>Aplousobranchia</taxon>
        <taxon>Clavelinidae</taxon>
        <taxon>Clavelina</taxon>
    </lineage>
</organism>
<protein>
    <submittedName>
        <fullName evidence="4">Uncharacterized protein</fullName>
    </submittedName>
</protein>
<evidence type="ECO:0000313" key="5">
    <source>
        <dbReference type="Proteomes" id="UP001642483"/>
    </source>
</evidence>
<keyword evidence="2" id="KW-0677">Repeat</keyword>
<name>A0ABP0GDJ4_CLALP</name>
<dbReference type="EMBL" id="CAWYQH010000108">
    <property type="protein sequence ID" value="CAK8689457.1"/>
    <property type="molecule type" value="Genomic_DNA"/>
</dbReference>
<evidence type="ECO:0000256" key="1">
    <source>
        <dbReference type="ARBA" id="ARBA00022441"/>
    </source>
</evidence>
<dbReference type="Proteomes" id="UP001642483">
    <property type="component" value="Unassembled WGS sequence"/>
</dbReference>
<dbReference type="Pfam" id="PF24681">
    <property type="entry name" value="Kelch_KLHDC2_KLHL20_DRC7"/>
    <property type="match status" value="1"/>
</dbReference>